<proteinExistence type="predicted"/>
<protein>
    <submittedName>
        <fullName evidence="3">DinB family protein</fullName>
    </submittedName>
</protein>
<name>A0ABW1Z4F9_9BACT</name>
<evidence type="ECO:0000259" key="2">
    <source>
        <dbReference type="Pfam" id="PF12867"/>
    </source>
</evidence>
<feature type="compositionally biased region" description="Basic and acidic residues" evidence="1">
    <location>
        <begin position="9"/>
        <end position="27"/>
    </location>
</feature>
<reference evidence="4" key="1">
    <citation type="journal article" date="2019" name="Int. J. Syst. Evol. Microbiol.">
        <title>The Global Catalogue of Microorganisms (GCM) 10K type strain sequencing project: providing services to taxonomists for standard genome sequencing and annotation.</title>
        <authorList>
            <consortium name="The Broad Institute Genomics Platform"/>
            <consortium name="The Broad Institute Genome Sequencing Center for Infectious Disease"/>
            <person name="Wu L."/>
            <person name="Ma J."/>
        </authorList>
    </citation>
    <scope>NUCLEOTIDE SEQUENCE [LARGE SCALE GENOMIC DNA]</scope>
    <source>
        <strain evidence="4">CGMCC 1.16026</strain>
    </source>
</reference>
<feature type="region of interest" description="Disordered" evidence="1">
    <location>
        <begin position="1"/>
        <end position="27"/>
    </location>
</feature>
<gene>
    <name evidence="3" type="ORF">ACFQBQ_01410</name>
</gene>
<accession>A0ABW1Z4F9</accession>
<comment type="caution">
    <text evidence="3">The sequence shown here is derived from an EMBL/GenBank/DDBJ whole genome shotgun (WGS) entry which is preliminary data.</text>
</comment>
<evidence type="ECO:0000313" key="3">
    <source>
        <dbReference type="EMBL" id="MFC6644268.1"/>
    </source>
</evidence>
<dbReference type="SUPFAM" id="SSF109854">
    <property type="entry name" value="DinB/YfiT-like putative metalloenzymes"/>
    <property type="match status" value="1"/>
</dbReference>
<dbReference type="EMBL" id="JBHSWI010000001">
    <property type="protein sequence ID" value="MFC6644268.1"/>
    <property type="molecule type" value="Genomic_DNA"/>
</dbReference>
<dbReference type="RefSeq" id="WP_317890657.1">
    <property type="nucleotide sequence ID" value="NZ_JAGSYD010000004.1"/>
</dbReference>
<evidence type="ECO:0000313" key="4">
    <source>
        <dbReference type="Proteomes" id="UP001596391"/>
    </source>
</evidence>
<dbReference type="Gene3D" id="1.20.120.450">
    <property type="entry name" value="dinb family like domain"/>
    <property type="match status" value="1"/>
</dbReference>
<dbReference type="InterPro" id="IPR034660">
    <property type="entry name" value="DinB/YfiT-like"/>
</dbReference>
<sequence>MAKVKAAVKKPDAKSETQRAAEPKSRMGVELRKQLLALLDGGQAHATFDDAVKGFPPSLQGELTENLPYSGWQLLEHLRIAQRDILDFSRNQDGSYKALNWPDDYWPKEAEPPSAAAWNKTVVQIREDRKAFEQLIREASDDELIAPFPWGDGQNLLRQTLLIADHTAYHVGEMVVLRRLFGQWKK</sequence>
<evidence type="ECO:0000256" key="1">
    <source>
        <dbReference type="SAM" id="MobiDB-lite"/>
    </source>
</evidence>
<keyword evidence="4" id="KW-1185">Reference proteome</keyword>
<dbReference type="Pfam" id="PF12867">
    <property type="entry name" value="DinB_2"/>
    <property type="match status" value="1"/>
</dbReference>
<dbReference type="Proteomes" id="UP001596391">
    <property type="component" value="Unassembled WGS sequence"/>
</dbReference>
<feature type="domain" description="DinB-like" evidence="2">
    <location>
        <begin position="68"/>
        <end position="174"/>
    </location>
</feature>
<organism evidence="3 4">
    <name type="scientific">Granulicella cerasi</name>
    <dbReference type="NCBI Taxonomy" id="741063"/>
    <lineage>
        <taxon>Bacteria</taxon>
        <taxon>Pseudomonadati</taxon>
        <taxon>Acidobacteriota</taxon>
        <taxon>Terriglobia</taxon>
        <taxon>Terriglobales</taxon>
        <taxon>Acidobacteriaceae</taxon>
        <taxon>Granulicella</taxon>
    </lineage>
</organism>
<dbReference type="InterPro" id="IPR024775">
    <property type="entry name" value="DinB-like"/>
</dbReference>